<gene>
    <name evidence="1" type="ORF">GCM10009118_11730</name>
</gene>
<dbReference type="EMBL" id="BAAAFH010000006">
    <property type="protein sequence ID" value="GAA0874765.1"/>
    <property type="molecule type" value="Genomic_DNA"/>
</dbReference>
<evidence type="ECO:0000313" key="1">
    <source>
        <dbReference type="EMBL" id="GAA0874765.1"/>
    </source>
</evidence>
<evidence type="ECO:0000313" key="2">
    <source>
        <dbReference type="Proteomes" id="UP001501126"/>
    </source>
</evidence>
<proteinExistence type="predicted"/>
<dbReference type="Proteomes" id="UP001501126">
    <property type="component" value="Unassembled WGS sequence"/>
</dbReference>
<sequence length="93" mass="10849">MQAKTQHITQFVCFTLTRGLTLKLLPMCAFAKHRIEQAKERLRNKLTYEYIVSLPKYKNITHKQYEELINSVESVCLALLETIINSNQIKNHG</sequence>
<name>A0ABP3XZK3_9FLAO</name>
<accession>A0ABP3XZK3</accession>
<keyword evidence="2" id="KW-1185">Reference proteome</keyword>
<protein>
    <submittedName>
        <fullName evidence="1">Uncharacterized protein</fullName>
    </submittedName>
</protein>
<comment type="caution">
    <text evidence="1">The sequence shown here is derived from an EMBL/GenBank/DDBJ whole genome shotgun (WGS) entry which is preliminary data.</text>
</comment>
<reference evidence="2" key="1">
    <citation type="journal article" date="2019" name="Int. J. Syst. Evol. Microbiol.">
        <title>The Global Catalogue of Microorganisms (GCM) 10K type strain sequencing project: providing services to taxonomists for standard genome sequencing and annotation.</title>
        <authorList>
            <consortium name="The Broad Institute Genomics Platform"/>
            <consortium name="The Broad Institute Genome Sequencing Center for Infectious Disease"/>
            <person name="Wu L."/>
            <person name="Ma J."/>
        </authorList>
    </citation>
    <scope>NUCLEOTIDE SEQUENCE [LARGE SCALE GENOMIC DNA]</scope>
    <source>
        <strain evidence="2">JCM 16083</strain>
    </source>
</reference>
<organism evidence="1 2">
    <name type="scientific">Wandonia haliotis</name>
    <dbReference type="NCBI Taxonomy" id="574963"/>
    <lineage>
        <taxon>Bacteria</taxon>
        <taxon>Pseudomonadati</taxon>
        <taxon>Bacteroidota</taxon>
        <taxon>Flavobacteriia</taxon>
        <taxon>Flavobacteriales</taxon>
        <taxon>Crocinitomicaceae</taxon>
        <taxon>Wandonia</taxon>
    </lineage>
</organism>